<evidence type="ECO:0000256" key="1">
    <source>
        <dbReference type="ARBA" id="ARBA00004141"/>
    </source>
</evidence>
<keyword evidence="6 7" id="KW-0472">Membrane</keyword>
<evidence type="ECO:0000256" key="4">
    <source>
        <dbReference type="ARBA" id="ARBA00022692"/>
    </source>
</evidence>
<feature type="transmembrane region" description="Helical" evidence="7">
    <location>
        <begin position="259"/>
        <end position="283"/>
    </location>
</feature>
<dbReference type="InterPro" id="IPR036318">
    <property type="entry name" value="FAD-bd_PCMH-like_sf"/>
</dbReference>
<dbReference type="OrthoDB" id="420606at2759"/>
<dbReference type="EMBL" id="RWJN01000265">
    <property type="protein sequence ID" value="TCD63940.1"/>
    <property type="molecule type" value="Genomic_DNA"/>
</dbReference>
<dbReference type="STRING" id="92696.A0A4R0R888"/>
<feature type="transmembrane region" description="Helical" evidence="7">
    <location>
        <begin position="22"/>
        <end position="43"/>
    </location>
</feature>
<feature type="transmembrane region" description="Helical" evidence="7">
    <location>
        <begin position="321"/>
        <end position="348"/>
    </location>
</feature>
<reference evidence="9 10" key="1">
    <citation type="submission" date="2018-11" db="EMBL/GenBank/DDBJ databases">
        <title>Genome assembly of Steccherinum ochraceum LE-BIN_3174, the white-rot fungus of the Steccherinaceae family (The Residual Polyporoid clade, Polyporales, Basidiomycota).</title>
        <authorList>
            <person name="Fedorova T.V."/>
            <person name="Glazunova O.A."/>
            <person name="Landesman E.O."/>
            <person name="Moiseenko K.V."/>
            <person name="Psurtseva N.V."/>
            <person name="Savinova O.S."/>
            <person name="Shakhova N.V."/>
            <person name="Tyazhelova T.V."/>
            <person name="Vasina D.V."/>
        </authorList>
    </citation>
    <scope>NUCLEOTIDE SEQUENCE [LARGE SCALE GENOMIC DNA]</scope>
    <source>
        <strain evidence="9 10">LE-BIN_3174</strain>
    </source>
</reference>
<evidence type="ECO:0000313" key="9">
    <source>
        <dbReference type="EMBL" id="TCD63940.1"/>
    </source>
</evidence>
<sequence>MVIISINYAIAKCTGHSQFAPIATWVFNIAVLFANDWFSGYHYSALHPALKFMDDLSGLHPRWYINFNISMLRLIAFNMDYYWAYRRTGTQDRGADLNYKERTSTYHPTEMYNYWNYVAFVLYPPLYLAGPIMSFNDFLWQLRRPTHIPLRGVLNYLFRFVVCILTLEFVLHFMYVIAIKDRQAWQGDSAADIGFIGFWNLVIIWLKLLVPWRFFRLWALADGIDPPENMIRCVANNYSVFGFWRSWHRSYNLWIVRYIYVPLGGTQNVLFTTILIFTFVALWHDLSFKLLAWGWLISLFFIPELSARYLLPQSKYGDKWWYRHVCAIGAVGNMLMLVSANLVGFAVGTEGMSFMLSRMFSDWDGIRFIPILYETLYKTMADIHALDIKGDIVIPSSPGFEQAIARKSGTSVLRAGYVITPATVADIPPAIEFALSRLPPLEIAVKGGGCHSSTNSSTQGGLVIDLSKLKAVEVKDDKEWGKVVAVQGGCIWRDVYEKLKPLDLIVVGGNVSFVGVGGFTTGGGYSSLSAELGLAIDNLVEAEVVLADGSVVRCSEKQEPDLFWAIRGGGNQFGIVTEFVFKAHPARGPAITGTLVYPATDQQGQLAPAALDNVLKALHEFLPTQGTNSWLNLVFGRAPTSPYLPAVMIFPYIDGKDGTTALAEKALKPLLDAMPPYIPAQLETKATFYDVSRAPEVFLDHAPPRYAVGAASFGDLNDMIVREVFNEWVKYSDQEETRGTMVMFEFGKKGKIDSVAPTATAFPLREPHYYSVITARHGRHTNPEHDRSARDWVSSVCGIIKKHNQEKLCTPANFALGPEYESQEEVYGVNLTRLRKLKAKYDPKKVWRRGWIIEPEA</sequence>
<dbReference type="Pfam" id="PF01565">
    <property type="entry name" value="FAD_binding_4"/>
    <property type="match status" value="1"/>
</dbReference>
<dbReference type="PANTHER" id="PTHR13285">
    <property type="entry name" value="ACYLTRANSFERASE"/>
    <property type="match status" value="1"/>
</dbReference>
<dbReference type="GO" id="GO:0016020">
    <property type="term" value="C:membrane"/>
    <property type="evidence" value="ECO:0007669"/>
    <property type="project" value="UniProtKB-SubCell"/>
</dbReference>
<protein>
    <submittedName>
        <fullName evidence="9">Glycerol transporter</fullName>
    </submittedName>
</protein>
<dbReference type="Gene3D" id="3.40.462.20">
    <property type="match status" value="1"/>
</dbReference>
<comment type="similarity">
    <text evidence="2">Belongs to the oxygen-dependent FAD-linked oxidoreductase family.</text>
</comment>
<dbReference type="Pfam" id="PF03062">
    <property type="entry name" value="MBOAT"/>
    <property type="match status" value="1"/>
</dbReference>
<evidence type="ECO:0000256" key="3">
    <source>
        <dbReference type="ARBA" id="ARBA00010323"/>
    </source>
</evidence>
<evidence type="ECO:0000256" key="5">
    <source>
        <dbReference type="ARBA" id="ARBA00022989"/>
    </source>
</evidence>
<dbReference type="InterPro" id="IPR004299">
    <property type="entry name" value="MBOAT_fam"/>
</dbReference>
<accession>A0A4R0R888</accession>
<dbReference type="GO" id="GO:0008374">
    <property type="term" value="F:O-acyltransferase activity"/>
    <property type="evidence" value="ECO:0007669"/>
    <property type="project" value="TreeGrafter"/>
</dbReference>
<evidence type="ECO:0000256" key="6">
    <source>
        <dbReference type="ARBA" id="ARBA00023136"/>
    </source>
</evidence>
<name>A0A4R0R888_9APHY</name>
<comment type="subcellular location">
    <subcellularLocation>
        <location evidence="1">Membrane</location>
        <topology evidence="1">Multi-pass membrane protein</topology>
    </subcellularLocation>
</comment>
<dbReference type="GO" id="GO:0006506">
    <property type="term" value="P:GPI anchor biosynthetic process"/>
    <property type="evidence" value="ECO:0007669"/>
    <property type="project" value="TreeGrafter"/>
</dbReference>
<dbReference type="InterPro" id="IPR016166">
    <property type="entry name" value="FAD-bd_PCMH"/>
</dbReference>
<gene>
    <name evidence="9" type="primary">GUP1</name>
    <name evidence="9" type="ORF">EIP91_004750</name>
</gene>
<dbReference type="Proteomes" id="UP000292702">
    <property type="component" value="Unassembled WGS sequence"/>
</dbReference>
<comment type="caution">
    <text evidence="9">The sequence shown here is derived from an EMBL/GenBank/DDBJ whole genome shotgun (WGS) entry which is preliminary data.</text>
</comment>
<dbReference type="GO" id="GO:0005783">
    <property type="term" value="C:endoplasmic reticulum"/>
    <property type="evidence" value="ECO:0007669"/>
    <property type="project" value="TreeGrafter"/>
</dbReference>
<keyword evidence="5 7" id="KW-1133">Transmembrane helix</keyword>
<evidence type="ECO:0000259" key="8">
    <source>
        <dbReference type="PROSITE" id="PS51387"/>
    </source>
</evidence>
<comment type="similarity">
    <text evidence="3">Belongs to the membrane-bound acyltransferase family.</text>
</comment>
<dbReference type="Gene3D" id="3.30.43.10">
    <property type="entry name" value="Uridine Diphospho-n-acetylenolpyruvylglucosamine Reductase, domain 2"/>
    <property type="match status" value="1"/>
</dbReference>
<dbReference type="InterPro" id="IPR051085">
    <property type="entry name" value="MB_O-acyltransferase"/>
</dbReference>
<dbReference type="GO" id="GO:0016491">
    <property type="term" value="F:oxidoreductase activity"/>
    <property type="evidence" value="ECO:0007669"/>
    <property type="project" value="InterPro"/>
</dbReference>
<dbReference type="SUPFAM" id="SSF56176">
    <property type="entry name" value="FAD-binding/transporter-associated domain-like"/>
    <property type="match status" value="1"/>
</dbReference>
<organism evidence="9 10">
    <name type="scientific">Steccherinum ochraceum</name>
    <dbReference type="NCBI Taxonomy" id="92696"/>
    <lineage>
        <taxon>Eukaryota</taxon>
        <taxon>Fungi</taxon>
        <taxon>Dikarya</taxon>
        <taxon>Basidiomycota</taxon>
        <taxon>Agaricomycotina</taxon>
        <taxon>Agaricomycetes</taxon>
        <taxon>Polyporales</taxon>
        <taxon>Steccherinaceae</taxon>
        <taxon>Steccherinum</taxon>
    </lineage>
</organism>
<dbReference type="PROSITE" id="PS51387">
    <property type="entry name" value="FAD_PCMH"/>
    <property type="match status" value="1"/>
</dbReference>
<proteinExistence type="inferred from homology"/>
<evidence type="ECO:0000256" key="7">
    <source>
        <dbReference type="SAM" id="Phobius"/>
    </source>
</evidence>
<dbReference type="InterPro" id="IPR016167">
    <property type="entry name" value="FAD-bd_PCMH_sub1"/>
</dbReference>
<feature type="transmembrane region" description="Helical" evidence="7">
    <location>
        <begin position="190"/>
        <end position="210"/>
    </location>
</feature>
<feature type="transmembrane region" description="Helical" evidence="7">
    <location>
        <begin position="290"/>
        <end position="309"/>
    </location>
</feature>
<dbReference type="InterPro" id="IPR016169">
    <property type="entry name" value="FAD-bd_PCMH_sub2"/>
</dbReference>
<evidence type="ECO:0000256" key="2">
    <source>
        <dbReference type="ARBA" id="ARBA00005466"/>
    </source>
</evidence>
<dbReference type="InterPro" id="IPR012951">
    <property type="entry name" value="BBE"/>
</dbReference>
<dbReference type="GO" id="GO:0071949">
    <property type="term" value="F:FAD binding"/>
    <property type="evidence" value="ECO:0007669"/>
    <property type="project" value="InterPro"/>
</dbReference>
<keyword evidence="4 7" id="KW-0812">Transmembrane</keyword>
<dbReference type="PANTHER" id="PTHR13285:SF18">
    <property type="entry name" value="PROTEIN-CYSTEINE N-PALMITOYLTRANSFERASE RASP"/>
    <property type="match status" value="1"/>
</dbReference>
<feature type="domain" description="FAD-binding PCMH-type" evidence="8">
    <location>
        <begin position="410"/>
        <end position="586"/>
    </location>
</feature>
<feature type="transmembrane region" description="Helical" evidence="7">
    <location>
        <begin position="114"/>
        <end position="136"/>
    </location>
</feature>
<dbReference type="Pfam" id="PF08031">
    <property type="entry name" value="BBE"/>
    <property type="match status" value="1"/>
</dbReference>
<feature type="transmembrane region" description="Helical" evidence="7">
    <location>
        <begin position="156"/>
        <end position="178"/>
    </location>
</feature>
<keyword evidence="10" id="KW-1185">Reference proteome</keyword>
<dbReference type="InterPro" id="IPR006094">
    <property type="entry name" value="Oxid_FAD_bind_N"/>
</dbReference>
<evidence type="ECO:0000313" key="10">
    <source>
        <dbReference type="Proteomes" id="UP000292702"/>
    </source>
</evidence>
<dbReference type="Gene3D" id="3.30.465.10">
    <property type="match status" value="1"/>
</dbReference>
<dbReference type="AlphaFoldDB" id="A0A4R0R888"/>